<proteinExistence type="predicted"/>
<gene>
    <name evidence="1" type="ORF">PGTUg99_006947</name>
</gene>
<dbReference type="EMBL" id="VDEP01000080">
    <property type="protein sequence ID" value="KAA1132427.1"/>
    <property type="molecule type" value="Genomic_DNA"/>
</dbReference>
<protein>
    <submittedName>
        <fullName evidence="1">Uncharacterized protein</fullName>
    </submittedName>
</protein>
<name>A0A5B0S3D3_PUCGR</name>
<evidence type="ECO:0000313" key="1">
    <source>
        <dbReference type="EMBL" id="KAA1132427.1"/>
    </source>
</evidence>
<organism evidence="1 2">
    <name type="scientific">Puccinia graminis f. sp. tritici</name>
    <dbReference type="NCBI Taxonomy" id="56615"/>
    <lineage>
        <taxon>Eukaryota</taxon>
        <taxon>Fungi</taxon>
        <taxon>Dikarya</taxon>
        <taxon>Basidiomycota</taxon>
        <taxon>Pucciniomycotina</taxon>
        <taxon>Pucciniomycetes</taxon>
        <taxon>Pucciniales</taxon>
        <taxon>Pucciniaceae</taxon>
        <taxon>Puccinia</taxon>
    </lineage>
</organism>
<reference evidence="1 2" key="1">
    <citation type="submission" date="2019-05" db="EMBL/GenBank/DDBJ databases">
        <title>Emergence of the Ug99 lineage of the wheat stem rust pathogen through somatic hybridization.</title>
        <authorList>
            <person name="Li F."/>
            <person name="Upadhyaya N.M."/>
            <person name="Sperschneider J."/>
            <person name="Matny O."/>
            <person name="Nguyen-Phuc H."/>
            <person name="Mago R."/>
            <person name="Raley C."/>
            <person name="Miller M.E."/>
            <person name="Silverstein K.A.T."/>
            <person name="Henningsen E."/>
            <person name="Hirsch C.D."/>
            <person name="Visser B."/>
            <person name="Pretorius Z.A."/>
            <person name="Steffenson B.J."/>
            <person name="Schwessinger B."/>
            <person name="Dodds P.N."/>
            <person name="Figueroa M."/>
        </authorList>
    </citation>
    <scope>NUCLEOTIDE SEQUENCE [LARGE SCALE GENOMIC DNA]</scope>
    <source>
        <strain evidence="1 2">Ug99</strain>
    </source>
</reference>
<sequence>MVFPIFQSLSDQLGLTLHSVLDTPASISGGPRSKLRYFRFNAEQAITITGGGDFLELGRSTISIALARITCNHGSRS</sequence>
<accession>A0A5B0S3D3</accession>
<dbReference type="Proteomes" id="UP000325313">
    <property type="component" value="Unassembled WGS sequence"/>
</dbReference>
<comment type="caution">
    <text evidence="1">The sequence shown here is derived from an EMBL/GenBank/DDBJ whole genome shotgun (WGS) entry which is preliminary data.</text>
</comment>
<dbReference type="AlphaFoldDB" id="A0A5B0S3D3"/>
<evidence type="ECO:0000313" key="2">
    <source>
        <dbReference type="Proteomes" id="UP000325313"/>
    </source>
</evidence>